<evidence type="ECO:0000256" key="1">
    <source>
        <dbReference type="ARBA" id="ARBA00022723"/>
    </source>
</evidence>
<evidence type="ECO:0000256" key="2">
    <source>
        <dbReference type="ARBA" id="ARBA00022771"/>
    </source>
</evidence>
<dbReference type="SUPFAM" id="SSF144232">
    <property type="entry name" value="HIT/MYND zinc finger-like"/>
    <property type="match status" value="1"/>
</dbReference>
<dbReference type="Proteomes" id="UP001362999">
    <property type="component" value="Unassembled WGS sequence"/>
</dbReference>
<name>A0AAV9ZFA3_9AGAR</name>
<keyword evidence="1" id="KW-0479">Metal-binding</keyword>
<keyword evidence="2 4" id="KW-0863">Zinc-finger</keyword>
<organism evidence="6 7">
    <name type="scientific">Favolaschia claudopus</name>
    <dbReference type="NCBI Taxonomy" id="2862362"/>
    <lineage>
        <taxon>Eukaryota</taxon>
        <taxon>Fungi</taxon>
        <taxon>Dikarya</taxon>
        <taxon>Basidiomycota</taxon>
        <taxon>Agaricomycotina</taxon>
        <taxon>Agaricomycetes</taxon>
        <taxon>Agaricomycetidae</taxon>
        <taxon>Agaricales</taxon>
        <taxon>Marasmiineae</taxon>
        <taxon>Mycenaceae</taxon>
        <taxon>Favolaschia</taxon>
    </lineage>
</organism>
<evidence type="ECO:0000313" key="7">
    <source>
        <dbReference type="Proteomes" id="UP001362999"/>
    </source>
</evidence>
<dbReference type="PROSITE" id="PS50865">
    <property type="entry name" value="ZF_MYND_2"/>
    <property type="match status" value="1"/>
</dbReference>
<gene>
    <name evidence="6" type="ORF">R3P38DRAFT_3117026</name>
</gene>
<evidence type="ECO:0000256" key="3">
    <source>
        <dbReference type="ARBA" id="ARBA00022833"/>
    </source>
</evidence>
<feature type="domain" description="MYND-type" evidence="5">
    <location>
        <begin position="426"/>
        <end position="468"/>
    </location>
</feature>
<evidence type="ECO:0000259" key="5">
    <source>
        <dbReference type="PROSITE" id="PS50865"/>
    </source>
</evidence>
<dbReference type="AlphaFoldDB" id="A0AAV9ZFA3"/>
<keyword evidence="7" id="KW-1185">Reference proteome</keyword>
<protein>
    <recommendedName>
        <fullName evidence="5">MYND-type domain-containing protein</fullName>
    </recommendedName>
</protein>
<evidence type="ECO:0000256" key="4">
    <source>
        <dbReference type="PROSITE-ProRule" id="PRU00134"/>
    </source>
</evidence>
<comment type="caution">
    <text evidence="6">The sequence shown here is derived from an EMBL/GenBank/DDBJ whole genome shotgun (WGS) entry which is preliminary data.</text>
</comment>
<proteinExistence type="predicted"/>
<reference evidence="6 7" key="1">
    <citation type="journal article" date="2024" name="J Genomics">
        <title>Draft genome sequencing and assembly of Favolaschia claudopus CIRM-BRFM 2984 isolated from oak limbs.</title>
        <authorList>
            <person name="Navarro D."/>
            <person name="Drula E."/>
            <person name="Chaduli D."/>
            <person name="Cazenave R."/>
            <person name="Ahrendt S."/>
            <person name="Wang J."/>
            <person name="Lipzen A."/>
            <person name="Daum C."/>
            <person name="Barry K."/>
            <person name="Grigoriev I.V."/>
            <person name="Favel A."/>
            <person name="Rosso M.N."/>
            <person name="Martin F."/>
        </authorList>
    </citation>
    <scope>NUCLEOTIDE SEQUENCE [LARGE SCALE GENOMIC DNA]</scope>
    <source>
        <strain evidence="6 7">CIRM-BRFM 2984</strain>
    </source>
</reference>
<dbReference type="Gene3D" id="6.10.140.2220">
    <property type="match status" value="1"/>
</dbReference>
<sequence length="638" mass="72534">MHPALDIRILNELPAENKLLAARTGLWGDLQKLRRLVRSADDKQRIRYVPALHRFLDPSKIPVPQDWERSQSERLPAFVARIVFALRCMLGILSDHSVSADICFACWDHVWPWIHFLYDYHDHLAQIIEFTDQDDPPVIPIYAWFVIFASRCPEKKIAFISNARGFRGVLTRVWRLAPAFKGTHAYEPFLTSLARFLRDLSFSNTEQISELMAGAGGSPHDFAPLVVQYLDHISLQPSTAQVPGYHFARILHFVMLFMTLKASPDKSPYKDVIDVLCAHGFVHAFIGAMHSLLDDSVQGGEQMAHGALLLLQNLFVRSPGYQSLPLAIRTGFLSTLAGMCIKFGSAVDKEIRFFVQMLLPFSMAYYHVVVAFSEVVDELLELVQSPDLQAQPLSQEFTFCITVGARRVRLLDMMEADDFVLRACDNLVCGVILERSRLRRCSKCRSSYYCTRECQITDWKAGSHLKICGSSKMLTLGESPSCNLGFRERQFLRALVQVAYEESMNPICVQQVMRMAEGQQPFVFFDFMCNPPEISADSVEHSILLESLHESGAIPEWDCLVERARASGGRMQLHLIRVVEGEQKRLWVIPMRSSSDYIDKYLRRCVEIVREDPEGGTIGVEEEVERMLANRGDLVEIH</sequence>
<dbReference type="Pfam" id="PF01753">
    <property type="entry name" value="zf-MYND"/>
    <property type="match status" value="1"/>
</dbReference>
<dbReference type="InterPro" id="IPR002893">
    <property type="entry name" value="Znf_MYND"/>
</dbReference>
<evidence type="ECO:0000313" key="6">
    <source>
        <dbReference type="EMBL" id="KAK6980988.1"/>
    </source>
</evidence>
<keyword evidence="3" id="KW-0862">Zinc</keyword>
<dbReference type="EMBL" id="JAWWNJ010000155">
    <property type="protein sequence ID" value="KAK6980988.1"/>
    <property type="molecule type" value="Genomic_DNA"/>
</dbReference>
<dbReference type="GO" id="GO:0008270">
    <property type="term" value="F:zinc ion binding"/>
    <property type="evidence" value="ECO:0007669"/>
    <property type="project" value="UniProtKB-KW"/>
</dbReference>
<accession>A0AAV9ZFA3</accession>